<gene>
    <name evidence="6" type="primary">crnA</name>
    <name evidence="6" type="ORF">BWY41_00642</name>
</gene>
<keyword evidence="3 6" id="KW-0378">Hydrolase</keyword>
<sequence>MSKKVYHPEMTYTIFKEGKFNKAIFGVGSAENHGFHLPFGNDTLVSHAIAMAVAQKVDGMLVLPPVNVGVSHHYDDFLFTLTLRPEVLVEVLKDMLNSTIRQGINRIIIINGHDGNIAPIEIAARSVKVANPEAFIASLDAWWVKAGELLPQDTFEVWNGLGHAGEGETSMSLYLFPELCQPEEAQGVVPDLPEGLDIKWKFNEITPYGATGDPTKGTAEKGEKMFNALVDYIVKSIQDLEKNQWKYGVMMKM</sequence>
<dbReference type="Gene3D" id="3.40.50.10310">
    <property type="entry name" value="Creatininase"/>
    <property type="match status" value="1"/>
</dbReference>
<dbReference type="Proteomes" id="UP000485569">
    <property type="component" value="Unassembled WGS sequence"/>
</dbReference>
<accession>A0A1V5T0X0</accession>
<comment type="cofactor">
    <cofactor evidence="1">
        <name>Zn(2+)</name>
        <dbReference type="ChEBI" id="CHEBI:29105"/>
    </cofactor>
</comment>
<dbReference type="GO" id="GO:0009231">
    <property type="term" value="P:riboflavin biosynthetic process"/>
    <property type="evidence" value="ECO:0007669"/>
    <property type="project" value="TreeGrafter"/>
</dbReference>
<evidence type="ECO:0000256" key="4">
    <source>
        <dbReference type="ARBA" id="ARBA00022833"/>
    </source>
</evidence>
<evidence type="ECO:0000256" key="5">
    <source>
        <dbReference type="ARBA" id="ARBA00024029"/>
    </source>
</evidence>
<keyword evidence="4" id="KW-0862">Zinc</keyword>
<dbReference type="InterPro" id="IPR003785">
    <property type="entry name" value="Creatininase/forma_Hydrolase"/>
</dbReference>
<dbReference type="AlphaFoldDB" id="A0A1V5T0X0"/>
<reference evidence="6" key="1">
    <citation type="submission" date="2017-02" db="EMBL/GenBank/DDBJ databases">
        <title>Delving into the versatile metabolic prowess of the omnipresent phylum Bacteroidetes.</title>
        <authorList>
            <person name="Nobu M.K."/>
            <person name="Mei R."/>
            <person name="Narihiro T."/>
            <person name="Kuroda K."/>
            <person name="Liu W.-T."/>
        </authorList>
    </citation>
    <scope>NUCLEOTIDE SEQUENCE</scope>
    <source>
        <strain evidence="6">ADurb.Bin276</strain>
    </source>
</reference>
<protein>
    <submittedName>
        <fullName evidence="6">Creatinine amidohydrolase</fullName>
        <ecNumber evidence="6">3.5.2.10</ecNumber>
    </submittedName>
</protein>
<dbReference type="EMBL" id="MWBQ01000037">
    <property type="protein sequence ID" value="OQA60420.1"/>
    <property type="molecule type" value="Genomic_DNA"/>
</dbReference>
<dbReference type="GO" id="GO:0047789">
    <property type="term" value="F:creatininase activity"/>
    <property type="evidence" value="ECO:0007669"/>
    <property type="project" value="UniProtKB-EC"/>
</dbReference>
<keyword evidence="2" id="KW-0479">Metal-binding</keyword>
<dbReference type="PANTHER" id="PTHR35005">
    <property type="entry name" value="3-DEHYDRO-SCYLLO-INOSOSE HYDROLASE"/>
    <property type="match status" value="1"/>
</dbReference>
<comment type="similarity">
    <text evidence="5">Belongs to the creatininase superfamily.</text>
</comment>
<dbReference type="EC" id="3.5.2.10" evidence="6"/>
<evidence type="ECO:0000313" key="6">
    <source>
        <dbReference type="EMBL" id="OQA60420.1"/>
    </source>
</evidence>
<dbReference type="GO" id="GO:0046872">
    <property type="term" value="F:metal ion binding"/>
    <property type="evidence" value="ECO:0007669"/>
    <property type="project" value="UniProtKB-KW"/>
</dbReference>
<name>A0A1V5T0X0_9BACT</name>
<evidence type="ECO:0000256" key="3">
    <source>
        <dbReference type="ARBA" id="ARBA00022801"/>
    </source>
</evidence>
<dbReference type="Pfam" id="PF02633">
    <property type="entry name" value="Creatininase"/>
    <property type="match status" value="1"/>
</dbReference>
<dbReference type="PANTHER" id="PTHR35005:SF1">
    <property type="entry name" value="2-AMINO-5-FORMYLAMINO-6-RIBOSYLAMINOPYRIMIDIN-4(3H)-ONE 5'-MONOPHOSPHATE DEFORMYLASE"/>
    <property type="match status" value="1"/>
</dbReference>
<evidence type="ECO:0000256" key="2">
    <source>
        <dbReference type="ARBA" id="ARBA00022723"/>
    </source>
</evidence>
<evidence type="ECO:0000256" key="1">
    <source>
        <dbReference type="ARBA" id="ARBA00001947"/>
    </source>
</evidence>
<organism evidence="6">
    <name type="scientific">Candidatus Atribacter allofermentans</name>
    <dbReference type="NCBI Taxonomy" id="1852833"/>
    <lineage>
        <taxon>Bacteria</taxon>
        <taxon>Pseudomonadati</taxon>
        <taxon>Atribacterota</taxon>
        <taxon>Atribacteria</taxon>
        <taxon>Atribacterales</taxon>
        <taxon>Atribacteraceae</taxon>
        <taxon>Atribacter</taxon>
    </lineage>
</organism>
<dbReference type="SUPFAM" id="SSF102215">
    <property type="entry name" value="Creatininase"/>
    <property type="match status" value="1"/>
</dbReference>
<dbReference type="InterPro" id="IPR024087">
    <property type="entry name" value="Creatininase-like_sf"/>
</dbReference>
<proteinExistence type="inferred from homology"/>
<comment type="caution">
    <text evidence="6">The sequence shown here is derived from an EMBL/GenBank/DDBJ whole genome shotgun (WGS) entry which is preliminary data.</text>
</comment>
<dbReference type="GO" id="GO:0016811">
    <property type="term" value="F:hydrolase activity, acting on carbon-nitrogen (but not peptide) bonds, in linear amides"/>
    <property type="evidence" value="ECO:0007669"/>
    <property type="project" value="TreeGrafter"/>
</dbReference>